<feature type="domain" description="Zinc finger DksA/TraR C4-type" evidence="5">
    <location>
        <begin position="33"/>
        <end position="62"/>
    </location>
</feature>
<dbReference type="PATRIC" id="fig|1217671.3.peg.2363"/>
<reference evidence="6 7" key="1">
    <citation type="submission" date="2013-02" db="EMBL/GenBank/DDBJ databases">
        <title>The Genome Sequence of Acinetobacter parvus NIPH 1103.</title>
        <authorList>
            <consortium name="The Broad Institute Genome Sequencing Platform"/>
            <consortium name="The Broad Institute Genome Sequencing Center for Infectious Disease"/>
            <person name="Cerqueira G."/>
            <person name="Feldgarden M."/>
            <person name="Courvalin P."/>
            <person name="Perichon B."/>
            <person name="Grillot-Courvalin C."/>
            <person name="Clermont D."/>
            <person name="Rocha E."/>
            <person name="Yoon E.-J."/>
            <person name="Nemec A."/>
            <person name="Walker B."/>
            <person name="Young S.K."/>
            <person name="Zeng Q."/>
            <person name="Gargeya S."/>
            <person name="Fitzgerald M."/>
            <person name="Haas B."/>
            <person name="Abouelleil A."/>
            <person name="Alvarado L."/>
            <person name="Arachchi H.M."/>
            <person name="Berlin A.M."/>
            <person name="Chapman S.B."/>
            <person name="Dewar J."/>
            <person name="Goldberg J."/>
            <person name="Griggs A."/>
            <person name="Gujja S."/>
            <person name="Hansen M."/>
            <person name="Howarth C."/>
            <person name="Imamovic A."/>
            <person name="Larimer J."/>
            <person name="McCowan C."/>
            <person name="Murphy C."/>
            <person name="Neiman D."/>
            <person name="Pearson M."/>
            <person name="Priest M."/>
            <person name="Roberts A."/>
            <person name="Saif S."/>
            <person name="Shea T."/>
            <person name="Sisk P."/>
            <person name="Sykes S."/>
            <person name="Wortman J."/>
            <person name="Nusbaum C."/>
            <person name="Birren B."/>
        </authorList>
    </citation>
    <scope>NUCLEOTIDE SEQUENCE [LARGE SCALE GENOMIC DNA]</scope>
    <source>
        <strain evidence="6 7">NIPH 1103</strain>
    </source>
</reference>
<evidence type="ECO:0000313" key="7">
    <source>
        <dbReference type="Proteomes" id="UP000018426"/>
    </source>
</evidence>
<evidence type="ECO:0000256" key="2">
    <source>
        <dbReference type="ARBA" id="ARBA00022771"/>
    </source>
</evidence>
<dbReference type="Gene3D" id="1.20.120.910">
    <property type="entry name" value="DksA, coiled-coil domain"/>
    <property type="match status" value="1"/>
</dbReference>
<name>N8Q1P0_9GAMM</name>
<dbReference type="SUPFAM" id="SSF57716">
    <property type="entry name" value="Glucocorticoid receptor-like (DNA-binding domain)"/>
    <property type="match status" value="1"/>
</dbReference>
<comment type="caution">
    <text evidence="4">Lacks conserved residue(s) required for the propagation of feature annotation.</text>
</comment>
<evidence type="ECO:0000259" key="5">
    <source>
        <dbReference type="Pfam" id="PF01258"/>
    </source>
</evidence>
<dbReference type="Pfam" id="PF01258">
    <property type="entry name" value="zf-dskA_traR"/>
    <property type="match status" value="1"/>
</dbReference>
<organism evidence="6 7">
    <name type="scientific">Acinetobacter parvus NIPH 1103</name>
    <dbReference type="NCBI Taxonomy" id="1217671"/>
    <lineage>
        <taxon>Bacteria</taxon>
        <taxon>Pseudomonadati</taxon>
        <taxon>Pseudomonadota</taxon>
        <taxon>Gammaproteobacteria</taxon>
        <taxon>Moraxellales</taxon>
        <taxon>Moraxellaceae</taxon>
        <taxon>Acinetobacter</taxon>
    </lineage>
</organism>
<evidence type="ECO:0000256" key="1">
    <source>
        <dbReference type="ARBA" id="ARBA00022723"/>
    </source>
</evidence>
<keyword evidence="2" id="KW-0863">Zinc-finger</keyword>
<dbReference type="GO" id="GO:1900378">
    <property type="term" value="P:positive regulation of secondary metabolite biosynthetic process"/>
    <property type="evidence" value="ECO:0007669"/>
    <property type="project" value="TreeGrafter"/>
</dbReference>
<dbReference type="GO" id="GO:0008270">
    <property type="term" value="F:zinc ion binding"/>
    <property type="evidence" value="ECO:0007669"/>
    <property type="project" value="UniProtKB-KW"/>
</dbReference>
<dbReference type="PROSITE" id="PS51128">
    <property type="entry name" value="ZF_DKSA_2"/>
    <property type="match status" value="1"/>
</dbReference>
<dbReference type="EMBL" id="APOL01000042">
    <property type="protein sequence ID" value="ENU32420.1"/>
    <property type="molecule type" value="Genomic_DNA"/>
</dbReference>
<proteinExistence type="predicted"/>
<evidence type="ECO:0000256" key="4">
    <source>
        <dbReference type="PROSITE-ProRule" id="PRU00510"/>
    </source>
</evidence>
<evidence type="ECO:0000256" key="3">
    <source>
        <dbReference type="ARBA" id="ARBA00022833"/>
    </source>
</evidence>
<comment type="caution">
    <text evidence="6">The sequence shown here is derived from an EMBL/GenBank/DDBJ whole genome shotgun (WGS) entry which is preliminary data.</text>
</comment>
<dbReference type="InterPro" id="IPR000962">
    <property type="entry name" value="Znf_DskA_TraR"/>
</dbReference>
<gene>
    <name evidence="6" type="ORF">F989_02400</name>
</gene>
<evidence type="ECO:0000313" key="6">
    <source>
        <dbReference type="EMBL" id="ENU32420.1"/>
    </source>
</evidence>
<dbReference type="Proteomes" id="UP000018426">
    <property type="component" value="Unassembled WGS sequence"/>
</dbReference>
<sequence>MADFADVAADIAQTDLEHTLQNARRIEFPSHFYCEECGAEIPEQRRKLGSVTLCIGCQTVLEAKQKHIRGVL</sequence>
<protein>
    <recommendedName>
        <fullName evidence="5">Zinc finger DksA/TraR C4-type domain-containing protein</fullName>
    </recommendedName>
</protein>
<keyword evidence="3" id="KW-0862">Zinc</keyword>
<accession>N8Q1P0</accession>
<dbReference type="RefSeq" id="WP_004674817.1">
    <property type="nucleotide sequence ID" value="NZ_KB849218.1"/>
</dbReference>
<dbReference type="HOGENOM" id="CLU_158637_1_1_6"/>
<dbReference type="PANTHER" id="PTHR38777">
    <property type="entry name" value="FELS-2 PROPHAGE PROTEIN"/>
    <property type="match status" value="1"/>
</dbReference>
<dbReference type="AlphaFoldDB" id="N8Q1P0"/>
<keyword evidence="1" id="KW-0479">Metal-binding</keyword>
<dbReference type="PANTHER" id="PTHR38777:SF1">
    <property type="entry name" value="DNAK SUPPRESSOR PROTEIN"/>
    <property type="match status" value="1"/>
</dbReference>